<reference evidence="2" key="1">
    <citation type="submission" date="2022-11" db="EMBL/GenBank/DDBJ databases">
        <title>Refractory cell wall polysaccharides provide important carbon source for microbial heterotrophs in the hadal ocean.</title>
        <authorList>
            <person name="Zhu X."/>
        </authorList>
    </citation>
    <scope>NUCLEOTIDE SEQUENCE</scope>
    <source>
        <strain evidence="2">MTRN7</strain>
    </source>
</reference>
<feature type="domain" description="M23ase beta-sheet core" evidence="1">
    <location>
        <begin position="94"/>
        <end position="192"/>
    </location>
</feature>
<gene>
    <name evidence="2" type="ORF">OOZ35_01190</name>
</gene>
<dbReference type="Proteomes" id="UP001149142">
    <property type="component" value="Unassembled WGS sequence"/>
</dbReference>
<dbReference type="InterPro" id="IPR050570">
    <property type="entry name" value="Cell_wall_metabolism_enzyme"/>
</dbReference>
<evidence type="ECO:0000313" key="3">
    <source>
        <dbReference type="Proteomes" id="UP001149142"/>
    </source>
</evidence>
<protein>
    <submittedName>
        <fullName evidence="2">Peptidoglycan DD-metalloendopeptidase family protein</fullName>
    </submittedName>
</protein>
<dbReference type="Pfam" id="PF01551">
    <property type="entry name" value="Peptidase_M23"/>
    <property type="match status" value="1"/>
</dbReference>
<dbReference type="SUPFAM" id="SSF51261">
    <property type="entry name" value="Duplicated hybrid motif"/>
    <property type="match status" value="1"/>
</dbReference>
<comment type="caution">
    <text evidence="2">The sequence shown here is derived from an EMBL/GenBank/DDBJ whole genome shotgun (WGS) entry which is preliminary data.</text>
</comment>
<evidence type="ECO:0000259" key="1">
    <source>
        <dbReference type="Pfam" id="PF01551"/>
    </source>
</evidence>
<evidence type="ECO:0000313" key="2">
    <source>
        <dbReference type="EMBL" id="MDA0176103.1"/>
    </source>
</evidence>
<proteinExistence type="predicted"/>
<dbReference type="CDD" id="cd12797">
    <property type="entry name" value="M23_peptidase"/>
    <property type="match status" value="1"/>
</dbReference>
<dbReference type="Gene3D" id="2.70.70.10">
    <property type="entry name" value="Glucose Permease (Domain IIA)"/>
    <property type="match status" value="1"/>
</dbReference>
<keyword evidence="3" id="KW-1185">Reference proteome</keyword>
<dbReference type="InterPro" id="IPR011055">
    <property type="entry name" value="Dup_hybrid_motif"/>
</dbReference>
<dbReference type="EMBL" id="JAPFGC010000002">
    <property type="protein sequence ID" value="MDA0176103.1"/>
    <property type="molecule type" value="Genomic_DNA"/>
</dbReference>
<dbReference type="RefSeq" id="WP_106687337.1">
    <property type="nucleotide sequence ID" value="NZ_CAXQEU010000142.1"/>
</dbReference>
<organism evidence="2 3">
    <name type="scientific">Mesoflavibacter profundi</name>
    <dbReference type="NCBI Taxonomy" id="2708110"/>
    <lineage>
        <taxon>Bacteria</taxon>
        <taxon>Pseudomonadati</taxon>
        <taxon>Bacteroidota</taxon>
        <taxon>Flavobacteriia</taxon>
        <taxon>Flavobacteriales</taxon>
        <taxon>Flavobacteriaceae</taxon>
        <taxon>Mesoflavibacter</taxon>
    </lineage>
</organism>
<dbReference type="PANTHER" id="PTHR21666:SF270">
    <property type="entry name" value="MUREIN HYDROLASE ACTIVATOR ENVC"/>
    <property type="match status" value="1"/>
</dbReference>
<name>A0ABT4RW88_9FLAO</name>
<dbReference type="InterPro" id="IPR016047">
    <property type="entry name" value="M23ase_b-sheet_dom"/>
</dbReference>
<sequence>MLTEKLLKTIQPASINVIDSSIKKSDYIPIDLSKNNNDLLQFDVSSSSAWEKYINDYLKSNQKELAYGGYLETRNLYDRSSYFNTVSKENQRNIHIGLDLWCPANTNVLAAFNGVVHSFNNNTNFGDYGPTIILKHQIDNFSFYTLYGHLSINSLEKLAKGKEVKQGEVIAQLGTAEVNGDYAPHLHFQIIIDIEEKEGDYPGVCSLKDLDFYTKNTIDPKLVLGLD</sequence>
<accession>A0ABT4RW88</accession>
<dbReference type="PANTHER" id="PTHR21666">
    <property type="entry name" value="PEPTIDASE-RELATED"/>
    <property type="match status" value="1"/>
</dbReference>